<organism evidence="1 2">
    <name type="scientific">Hypocrea jecorina (strain ATCC 56765 / BCRC 32924 / NRRL 11460 / Rut C-30)</name>
    <name type="common">Trichoderma reesei</name>
    <dbReference type="NCBI Taxonomy" id="1344414"/>
    <lineage>
        <taxon>Eukaryota</taxon>
        <taxon>Fungi</taxon>
        <taxon>Dikarya</taxon>
        <taxon>Ascomycota</taxon>
        <taxon>Pezizomycotina</taxon>
        <taxon>Sordariomycetes</taxon>
        <taxon>Hypocreomycetidae</taxon>
        <taxon>Hypocreales</taxon>
        <taxon>Hypocreaceae</taxon>
        <taxon>Trichoderma</taxon>
    </lineage>
</organism>
<dbReference type="Proteomes" id="UP000024376">
    <property type="component" value="Unassembled WGS sequence"/>
</dbReference>
<dbReference type="KEGG" id="trr:M419DRAFT_125140"/>
<dbReference type="HOGENOM" id="CLU_2851332_0_0_1"/>
<sequence length="65" mass="6997">MLDTIRRLLSTLAGSTAEARWTGSFVDGQPASLKPLSSSTGLPRLQCVVMPMGTCTSHNLFSRDE</sequence>
<dbReference type="AlphaFoldDB" id="A0A024RXU8"/>
<reference evidence="2" key="1">
    <citation type="journal article" date="2013" name="Ind. Biotechnol.">
        <title>Comparative genomics analysis of Trichoderma reesei strains.</title>
        <authorList>
            <person name="Koike H."/>
            <person name="Aerts A."/>
            <person name="LaButti K."/>
            <person name="Grigoriev I.V."/>
            <person name="Baker S.E."/>
        </authorList>
    </citation>
    <scope>NUCLEOTIDE SEQUENCE [LARGE SCALE GENOMIC DNA]</scope>
    <source>
        <strain evidence="2">ATCC 56765 / BCRC 32924 / NRRL 11460 / Rut C-30</strain>
    </source>
</reference>
<evidence type="ECO:0000313" key="1">
    <source>
        <dbReference type="EMBL" id="ETR97697.1"/>
    </source>
</evidence>
<protein>
    <submittedName>
        <fullName evidence="1">Uncharacterized protein</fullName>
    </submittedName>
</protein>
<accession>A0A024RXU8</accession>
<proteinExistence type="predicted"/>
<dbReference type="EMBL" id="KI911168">
    <property type="protein sequence ID" value="ETR97697.1"/>
    <property type="molecule type" value="Genomic_DNA"/>
</dbReference>
<evidence type="ECO:0000313" key="2">
    <source>
        <dbReference type="Proteomes" id="UP000024376"/>
    </source>
</evidence>
<gene>
    <name evidence="1" type="ORF">M419DRAFT_125140</name>
</gene>
<name>A0A024RXU8_HYPJR</name>